<dbReference type="PANTHER" id="PTHR39136:SF1">
    <property type="entry name" value="ALTERED INHERITANCE OF MITOCHONDRIA PROTEIN 11"/>
    <property type="match status" value="1"/>
</dbReference>
<name>A0ABR1FCG1_9ASCO</name>
<dbReference type="InterPro" id="IPR038814">
    <property type="entry name" value="AIM11"/>
</dbReference>
<evidence type="ECO:0000256" key="3">
    <source>
        <dbReference type="ARBA" id="ARBA00023136"/>
    </source>
</evidence>
<keyword evidence="2" id="KW-1133">Transmembrane helix</keyword>
<dbReference type="EMBL" id="JBBJBU010000001">
    <property type="protein sequence ID" value="KAK7207546.1"/>
    <property type="molecule type" value="Genomic_DNA"/>
</dbReference>
<organism evidence="5 6">
    <name type="scientific">Myxozyma melibiosi</name>
    <dbReference type="NCBI Taxonomy" id="54550"/>
    <lineage>
        <taxon>Eukaryota</taxon>
        <taxon>Fungi</taxon>
        <taxon>Dikarya</taxon>
        <taxon>Ascomycota</taxon>
        <taxon>Saccharomycotina</taxon>
        <taxon>Lipomycetes</taxon>
        <taxon>Lipomycetales</taxon>
        <taxon>Lipomycetaceae</taxon>
        <taxon>Myxozyma</taxon>
    </lineage>
</organism>
<protein>
    <recommendedName>
        <fullName evidence="4">Altered inheritance of mitochondria protein 11</fullName>
    </recommendedName>
</protein>
<proteinExistence type="inferred from homology"/>
<dbReference type="RefSeq" id="XP_064770579.1">
    <property type="nucleotide sequence ID" value="XM_064913908.1"/>
</dbReference>
<dbReference type="Proteomes" id="UP001498771">
    <property type="component" value="Unassembled WGS sequence"/>
</dbReference>
<accession>A0ABR1FCG1</accession>
<comment type="similarity">
    <text evidence="4">Belongs to the AIM11 family.</text>
</comment>
<evidence type="ECO:0000256" key="1">
    <source>
        <dbReference type="ARBA" id="ARBA00022692"/>
    </source>
</evidence>
<comment type="subcellular location">
    <subcellularLocation>
        <location evidence="4">Membrane</location>
        <topology evidence="4">Multi-pass membrane protein</topology>
    </subcellularLocation>
</comment>
<comment type="caution">
    <text evidence="5">The sequence shown here is derived from an EMBL/GenBank/DDBJ whole genome shotgun (WGS) entry which is preliminary data.</text>
</comment>
<keyword evidence="6" id="KW-1185">Reference proteome</keyword>
<evidence type="ECO:0000313" key="6">
    <source>
        <dbReference type="Proteomes" id="UP001498771"/>
    </source>
</evidence>
<evidence type="ECO:0000256" key="4">
    <source>
        <dbReference type="RuleBase" id="RU367098"/>
    </source>
</evidence>
<sequence length="158" mass="17459">MADSTPTQSAASTSRLTPERKRQVRNFLLATTVAYMSTLVAKRAALAKRHVPTLFSHNHTPPPFNRYQDAIHAVTISSLLSCSVFAMGVTGTALVMDINSPQEFNDKMKLWLGGSQRESERAKNIDPETVKLEGEIEQLLAQGLAAFDGDKKEEKEKK</sequence>
<evidence type="ECO:0000313" key="5">
    <source>
        <dbReference type="EMBL" id="KAK7207546.1"/>
    </source>
</evidence>
<keyword evidence="1" id="KW-0812">Transmembrane</keyword>
<gene>
    <name evidence="4" type="primary">AIM11</name>
    <name evidence="5" type="ORF">BZA70DRAFT_286901</name>
</gene>
<keyword evidence="3" id="KW-0472">Membrane</keyword>
<evidence type="ECO:0000256" key="2">
    <source>
        <dbReference type="ARBA" id="ARBA00022989"/>
    </source>
</evidence>
<dbReference type="PANTHER" id="PTHR39136">
    <property type="entry name" value="ALTERED INHERITANCE OF MITOCHONDRIA PROTEIN 11"/>
    <property type="match status" value="1"/>
</dbReference>
<reference evidence="5 6" key="1">
    <citation type="submission" date="2024-03" db="EMBL/GenBank/DDBJ databases">
        <title>Genome-scale model development and genomic sequencing of the oleaginous clade Lipomyces.</title>
        <authorList>
            <consortium name="Lawrence Berkeley National Laboratory"/>
            <person name="Czajka J.J."/>
            <person name="Han Y."/>
            <person name="Kim J."/>
            <person name="Mondo S.J."/>
            <person name="Hofstad B.A."/>
            <person name="Robles A."/>
            <person name="Haridas S."/>
            <person name="Riley R."/>
            <person name="LaButti K."/>
            <person name="Pangilinan J."/>
            <person name="Andreopoulos W."/>
            <person name="Lipzen A."/>
            <person name="Yan J."/>
            <person name="Wang M."/>
            <person name="Ng V."/>
            <person name="Grigoriev I.V."/>
            <person name="Spatafora J.W."/>
            <person name="Magnuson J.K."/>
            <person name="Baker S.E."/>
            <person name="Pomraning K.R."/>
        </authorList>
    </citation>
    <scope>NUCLEOTIDE SEQUENCE [LARGE SCALE GENOMIC DNA]</scope>
    <source>
        <strain evidence="5 6">Phaff 52-87</strain>
    </source>
</reference>
<dbReference type="GeneID" id="90039420"/>